<dbReference type="STRING" id="1754190.A0A1Y2D4T3"/>
<accession>A0A1Y2D4T3</accession>
<organism evidence="1 2">
    <name type="scientific">Neocallimastix californiae</name>
    <dbReference type="NCBI Taxonomy" id="1754190"/>
    <lineage>
        <taxon>Eukaryota</taxon>
        <taxon>Fungi</taxon>
        <taxon>Fungi incertae sedis</taxon>
        <taxon>Chytridiomycota</taxon>
        <taxon>Chytridiomycota incertae sedis</taxon>
        <taxon>Neocallimastigomycetes</taxon>
        <taxon>Neocallimastigales</taxon>
        <taxon>Neocallimastigaceae</taxon>
        <taxon>Neocallimastix</taxon>
    </lineage>
</organism>
<dbReference type="OrthoDB" id="421226at2759"/>
<evidence type="ECO:0000313" key="1">
    <source>
        <dbReference type="EMBL" id="ORY54301.1"/>
    </source>
</evidence>
<dbReference type="GO" id="GO:0019005">
    <property type="term" value="C:SCF ubiquitin ligase complex"/>
    <property type="evidence" value="ECO:0007669"/>
    <property type="project" value="TreeGrafter"/>
</dbReference>
<dbReference type="InterPro" id="IPR006553">
    <property type="entry name" value="Leu-rich_rpt_Cys-con_subtyp"/>
</dbReference>
<evidence type="ECO:0008006" key="3">
    <source>
        <dbReference type="Google" id="ProtNLM"/>
    </source>
</evidence>
<dbReference type="AlphaFoldDB" id="A0A1Y2D4T3"/>
<gene>
    <name evidence="1" type="ORF">LY90DRAFT_507669</name>
</gene>
<proteinExistence type="predicted"/>
<dbReference type="Proteomes" id="UP000193920">
    <property type="component" value="Unassembled WGS sequence"/>
</dbReference>
<sequence>MVNPNKFQSSTMITRESKKLKKEEDNTLLRQIEIQNLKMKIIENYEKKQWTIEYSPYKLKIIPPQDVSISISGFSDEIISMIFEYLNPSDILEVLCMSKEYSKFSLNYLYEHPIISSLTSLKQFIVQFYKIRDEKPIALPVFIKSLTLTSSFYNEIIRNLNQSLYISQLVQQLQLLFNLCHDTLYSLSLNFNIDNNEFYQLFIPIFQNYVYSNLNTLHLKNPTKETLNYLLVSTPYIKYLCQDNYTNSFYVTIDELFSLDKSCQNNIKHFYYCLGEPLNSSFKRYLKGQNLGLWRVILNNNENDIINVNEKNSKLSKLIRSYSNVLSINLSQNMNNDTLISFSPCSHLMELQLNYGDFTSFGLCQYFSSNKLSFNNLSVLSLEYCPGVNDEVVNAITQHCSKLSTLSVNGCKWVTDCSMKYISQRLTQLKKLELSGTRLTSVGLWNLAPLYYLFYLNLNQCYNLSLEGLIEFIKTTYSYFFSVSCLSNQEKYKNGCIGMDDSLFYDINEELNNYASNEIEKLKELQNNYKVI</sequence>
<reference evidence="1 2" key="1">
    <citation type="submission" date="2016-08" db="EMBL/GenBank/DDBJ databases">
        <title>A Parts List for Fungal Cellulosomes Revealed by Comparative Genomics.</title>
        <authorList>
            <consortium name="DOE Joint Genome Institute"/>
            <person name="Haitjema C.H."/>
            <person name="Gilmore S.P."/>
            <person name="Henske J.K."/>
            <person name="Solomon K.V."/>
            <person name="De Groot R."/>
            <person name="Kuo A."/>
            <person name="Mondo S.J."/>
            <person name="Salamov A.A."/>
            <person name="Labutti K."/>
            <person name="Zhao Z."/>
            <person name="Chiniquy J."/>
            <person name="Barry K."/>
            <person name="Brewer H.M."/>
            <person name="Purvine S.O."/>
            <person name="Wright A.T."/>
            <person name="Boxma B."/>
            <person name="Van Alen T."/>
            <person name="Hackstein J.H."/>
            <person name="Baker S.E."/>
            <person name="Grigoriev I.V."/>
            <person name="O'Malley M.A."/>
        </authorList>
    </citation>
    <scope>NUCLEOTIDE SEQUENCE [LARGE SCALE GENOMIC DNA]</scope>
    <source>
        <strain evidence="1 2">G1</strain>
    </source>
</reference>
<dbReference type="Gene3D" id="3.80.10.10">
    <property type="entry name" value="Ribonuclease Inhibitor"/>
    <property type="match status" value="1"/>
</dbReference>
<keyword evidence="2" id="KW-1185">Reference proteome</keyword>
<dbReference type="PANTHER" id="PTHR13318:SF95">
    <property type="entry name" value="F-BOX PROTEIN YLR352W"/>
    <property type="match status" value="1"/>
</dbReference>
<dbReference type="InterPro" id="IPR032675">
    <property type="entry name" value="LRR_dom_sf"/>
</dbReference>
<dbReference type="GO" id="GO:0031146">
    <property type="term" value="P:SCF-dependent proteasomal ubiquitin-dependent protein catabolic process"/>
    <property type="evidence" value="ECO:0007669"/>
    <property type="project" value="TreeGrafter"/>
</dbReference>
<dbReference type="PANTHER" id="PTHR13318">
    <property type="entry name" value="PARTNER OF PAIRED, ISOFORM B-RELATED"/>
    <property type="match status" value="1"/>
</dbReference>
<protein>
    <recommendedName>
        <fullName evidence="3">RNI-like protein</fullName>
    </recommendedName>
</protein>
<dbReference type="SUPFAM" id="SSF52047">
    <property type="entry name" value="RNI-like"/>
    <property type="match status" value="1"/>
</dbReference>
<dbReference type="SMART" id="SM00367">
    <property type="entry name" value="LRR_CC"/>
    <property type="match status" value="4"/>
</dbReference>
<name>A0A1Y2D4T3_9FUNG</name>
<comment type="caution">
    <text evidence="1">The sequence shown here is derived from an EMBL/GenBank/DDBJ whole genome shotgun (WGS) entry which is preliminary data.</text>
</comment>
<dbReference type="EMBL" id="MCOG01000086">
    <property type="protein sequence ID" value="ORY54301.1"/>
    <property type="molecule type" value="Genomic_DNA"/>
</dbReference>
<evidence type="ECO:0000313" key="2">
    <source>
        <dbReference type="Proteomes" id="UP000193920"/>
    </source>
</evidence>